<dbReference type="InterPro" id="IPR038330">
    <property type="entry name" value="TspO/MBR-related_sf"/>
</dbReference>
<dbReference type="AlphaFoldDB" id="A0A9W9END3"/>
<evidence type="ECO:0008006" key="9">
    <source>
        <dbReference type="Google" id="ProtNLM"/>
    </source>
</evidence>
<evidence type="ECO:0000256" key="5">
    <source>
        <dbReference type="ARBA" id="ARBA00023136"/>
    </source>
</evidence>
<evidence type="ECO:0000313" key="7">
    <source>
        <dbReference type="EMBL" id="KAJ5084895.1"/>
    </source>
</evidence>
<dbReference type="EMBL" id="JAPMSZ010000011">
    <property type="protein sequence ID" value="KAJ5084895.1"/>
    <property type="molecule type" value="Genomic_DNA"/>
</dbReference>
<dbReference type="FunFam" id="1.20.1260.100:FF:000001">
    <property type="entry name" value="translocator protein 2"/>
    <property type="match status" value="1"/>
</dbReference>
<feature type="transmembrane region" description="Helical" evidence="6">
    <location>
        <begin position="54"/>
        <end position="75"/>
    </location>
</feature>
<protein>
    <recommendedName>
        <fullName evidence="9">TspO/MBR-related protein</fullName>
    </recommendedName>
</protein>
<dbReference type="Gene3D" id="1.20.1260.100">
    <property type="entry name" value="TspO/MBR protein"/>
    <property type="match status" value="1"/>
</dbReference>
<gene>
    <name evidence="7" type="ORF">NUU61_009474</name>
</gene>
<dbReference type="CDD" id="cd15904">
    <property type="entry name" value="TSPO_MBR"/>
    <property type="match status" value="1"/>
</dbReference>
<sequence length="181" mass="20111">MPWSFALPQPIFASPFLAVATPIATGNVVALLVNRNKTQATYRSLRQPPFRPPGWLFPPMWTLLYGLMGYASHHATVTASQSLTLAVRDANHSAQTLYTSQLVLNFMWMPLFFGFGRPATALGDLALLAGTVGMLMANWWKADRTAFWLMVPYSAWLAYATYLNTGVGILNNWALPEKKSE</sequence>
<evidence type="ECO:0000256" key="3">
    <source>
        <dbReference type="ARBA" id="ARBA00022692"/>
    </source>
</evidence>
<dbReference type="OrthoDB" id="8841220at2759"/>
<name>A0A9W9END3_9EURO</name>
<evidence type="ECO:0000256" key="4">
    <source>
        <dbReference type="ARBA" id="ARBA00022989"/>
    </source>
</evidence>
<reference evidence="7" key="2">
    <citation type="journal article" date="2023" name="IMA Fungus">
        <title>Comparative genomic study of the Penicillium genus elucidates a diverse pangenome and 15 lateral gene transfer events.</title>
        <authorList>
            <person name="Petersen C."/>
            <person name="Sorensen T."/>
            <person name="Nielsen M.R."/>
            <person name="Sondergaard T.E."/>
            <person name="Sorensen J.L."/>
            <person name="Fitzpatrick D.A."/>
            <person name="Frisvad J.C."/>
            <person name="Nielsen K.L."/>
        </authorList>
    </citation>
    <scope>NUCLEOTIDE SEQUENCE</scope>
    <source>
        <strain evidence="7">IBT 34128</strain>
    </source>
</reference>
<dbReference type="GO" id="GO:0033013">
    <property type="term" value="P:tetrapyrrole metabolic process"/>
    <property type="evidence" value="ECO:0007669"/>
    <property type="project" value="UniProtKB-ARBA"/>
</dbReference>
<comment type="similarity">
    <text evidence="2">Belongs to the TspO/BZRP family.</text>
</comment>
<comment type="subcellular location">
    <subcellularLocation>
        <location evidence="1">Membrane</location>
        <topology evidence="1">Multi-pass membrane protein</topology>
    </subcellularLocation>
</comment>
<dbReference type="RefSeq" id="XP_056508292.1">
    <property type="nucleotide sequence ID" value="XM_056659999.1"/>
</dbReference>
<evidence type="ECO:0000256" key="6">
    <source>
        <dbReference type="SAM" id="Phobius"/>
    </source>
</evidence>
<feature type="transmembrane region" description="Helical" evidence="6">
    <location>
        <begin position="122"/>
        <end position="140"/>
    </location>
</feature>
<dbReference type="PANTHER" id="PTHR10057:SF0">
    <property type="entry name" value="TRANSLOCATOR PROTEIN"/>
    <property type="match status" value="1"/>
</dbReference>
<dbReference type="PIRSF" id="PIRSF005859">
    <property type="entry name" value="PBR"/>
    <property type="match status" value="1"/>
</dbReference>
<evidence type="ECO:0000256" key="1">
    <source>
        <dbReference type="ARBA" id="ARBA00004141"/>
    </source>
</evidence>
<accession>A0A9W9END3</accession>
<evidence type="ECO:0000313" key="8">
    <source>
        <dbReference type="Proteomes" id="UP001141434"/>
    </source>
</evidence>
<keyword evidence="4 6" id="KW-1133">Transmembrane helix</keyword>
<dbReference type="Proteomes" id="UP001141434">
    <property type="component" value="Unassembled WGS sequence"/>
</dbReference>
<keyword evidence="8" id="KW-1185">Reference proteome</keyword>
<keyword evidence="5 6" id="KW-0472">Membrane</keyword>
<feature type="transmembrane region" description="Helical" evidence="6">
    <location>
        <begin position="12"/>
        <end position="33"/>
    </location>
</feature>
<reference evidence="7" key="1">
    <citation type="submission" date="2022-11" db="EMBL/GenBank/DDBJ databases">
        <authorList>
            <person name="Petersen C."/>
        </authorList>
    </citation>
    <scope>NUCLEOTIDE SEQUENCE</scope>
    <source>
        <strain evidence="7">IBT 34128</strain>
    </source>
</reference>
<dbReference type="Pfam" id="PF03073">
    <property type="entry name" value="TspO_MBR"/>
    <property type="match status" value="1"/>
</dbReference>
<dbReference type="GO" id="GO:0005741">
    <property type="term" value="C:mitochondrial outer membrane"/>
    <property type="evidence" value="ECO:0007669"/>
    <property type="project" value="TreeGrafter"/>
</dbReference>
<keyword evidence="3 6" id="KW-0812">Transmembrane</keyword>
<feature type="transmembrane region" description="Helical" evidence="6">
    <location>
        <begin position="146"/>
        <end position="170"/>
    </location>
</feature>
<dbReference type="GeneID" id="81399168"/>
<dbReference type="PANTHER" id="PTHR10057">
    <property type="entry name" value="PERIPHERAL-TYPE BENZODIAZEPINE RECEPTOR"/>
    <property type="match status" value="1"/>
</dbReference>
<dbReference type="InterPro" id="IPR004307">
    <property type="entry name" value="TspO_MBR"/>
</dbReference>
<organism evidence="7 8">
    <name type="scientific">Penicillium alfredii</name>
    <dbReference type="NCBI Taxonomy" id="1506179"/>
    <lineage>
        <taxon>Eukaryota</taxon>
        <taxon>Fungi</taxon>
        <taxon>Dikarya</taxon>
        <taxon>Ascomycota</taxon>
        <taxon>Pezizomycotina</taxon>
        <taxon>Eurotiomycetes</taxon>
        <taxon>Eurotiomycetidae</taxon>
        <taxon>Eurotiales</taxon>
        <taxon>Aspergillaceae</taxon>
        <taxon>Penicillium</taxon>
    </lineage>
</organism>
<evidence type="ECO:0000256" key="2">
    <source>
        <dbReference type="ARBA" id="ARBA00007524"/>
    </source>
</evidence>
<comment type="caution">
    <text evidence="7">The sequence shown here is derived from an EMBL/GenBank/DDBJ whole genome shotgun (WGS) entry which is preliminary data.</text>
</comment>
<proteinExistence type="inferred from homology"/>